<evidence type="ECO:0000313" key="2">
    <source>
        <dbReference type="EMBL" id="APU15213.1"/>
    </source>
</evidence>
<keyword evidence="3" id="KW-1185">Reference proteome</keyword>
<feature type="compositionally biased region" description="Acidic residues" evidence="1">
    <location>
        <begin position="467"/>
        <end position="478"/>
    </location>
</feature>
<organism evidence="2 3">
    <name type="scientific">Actinoalloteichus fjordicus</name>
    <dbReference type="NCBI Taxonomy" id="1612552"/>
    <lineage>
        <taxon>Bacteria</taxon>
        <taxon>Bacillati</taxon>
        <taxon>Actinomycetota</taxon>
        <taxon>Actinomycetes</taxon>
        <taxon>Pseudonocardiales</taxon>
        <taxon>Pseudonocardiaceae</taxon>
        <taxon>Actinoalloteichus</taxon>
    </lineage>
</organism>
<dbReference type="RefSeq" id="WP_157442235.1">
    <property type="nucleotide sequence ID" value="NZ_CP016076.1"/>
</dbReference>
<proteinExistence type="predicted"/>
<evidence type="ECO:0000313" key="3">
    <source>
        <dbReference type="Proteomes" id="UP000185511"/>
    </source>
</evidence>
<reference evidence="3" key="1">
    <citation type="submission" date="2016-06" db="EMBL/GenBank/DDBJ databases">
        <title>Complete genome sequence of Actinoalloteichus fjordicus DSM 46855 (=ADI127-17), type strain of the new species Actinoalloteichus fjordicus.</title>
        <authorList>
            <person name="Ruckert C."/>
            <person name="Nouioui I."/>
            <person name="Willmese J."/>
            <person name="van Wezel G."/>
            <person name="Klenk H.-P."/>
            <person name="Kalinowski J."/>
            <person name="Zotchev S.B."/>
        </authorList>
    </citation>
    <scope>NUCLEOTIDE SEQUENCE [LARGE SCALE GENOMIC DNA]</scope>
    <source>
        <strain evidence="3">ADI127-7</strain>
    </source>
</reference>
<gene>
    <name evidence="2" type="ORF">UA74_15805</name>
</gene>
<dbReference type="EMBL" id="CP016076">
    <property type="protein sequence ID" value="APU15213.1"/>
    <property type="molecule type" value="Genomic_DNA"/>
</dbReference>
<sequence>MSTSTAATAGVLVELTAHPMQRAGAFALAALARRDHPQEVGEDEFGAVWALMTDDAAAATRRLDAKQPGAFLLAASYGLWPNCKMNIPSMRRLSAEQRAEAVEQWRAPRDPDCRIDAACALCGQAACGFFGKVDVPLAMSVEYRNTTVPGHAGLALCRGCLASFYALPYACYFQGGRAAILHSWDEAFLGPAIRGQVVETSRRIASMSTEKPAKTAYAREQVALERLRRYSHPVTADVSLIAFTNSNQEQEFSEYRISLPLAIWLRSTARQPERKAAWSALERACHSERVAGSAALAGLLVRQPHRIVGRVARYISTRTADSRGSEVGDEITGLVELLQSFVREVQQVNEQQLQEIVEVGNRAAALMTVTKKQVNTLVVAHRKPSDLRRWLHRCTVDWLLARENPALTSITDTSKPFISPTQLRWLFEYGDEAWLFRDLLFTAVLAELQRRGHQPDTQDQQEIKDALDEDVTDKEDEQ</sequence>
<dbReference type="KEGG" id="acad:UA74_15805"/>
<evidence type="ECO:0000256" key="1">
    <source>
        <dbReference type="SAM" id="MobiDB-lite"/>
    </source>
</evidence>
<dbReference type="Proteomes" id="UP000185511">
    <property type="component" value="Chromosome"/>
</dbReference>
<feature type="region of interest" description="Disordered" evidence="1">
    <location>
        <begin position="451"/>
        <end position="478"/>
    </location>
</feature>
<protein>
    <submittedName>
        <fullName evidence="2">Uncharacterized protein</fullName>
    </submittedName>
</protein>
<accession>A0AAC9LC24</accession>
<feature type="compositionally biased region" description="Basic and acidic residues" evidence="1">
    <location>
        <begin position="451"/>
        <end position="466"/>
    </location>
</feature>
<dbReference type="AlphaFoldDB" id="A0AAC9LC24"/>
<name>A0AAC9LC24_9PSEU</name>